<dbReference type="SUPFAM" id="SSF53822">
    <property type="entry name" value="Periplasmic binding protein-like I"/>
    <property type="match status" value="1"/>
</dbReference>
<protein>
    <submittedName>
        <fullName evidence="1">ABC transporter substrate-binding protein</fullName>
    </submittedName>
</protein>
<evidence type="ECO:0000313" key="2">
    <source>
        <dbReference type="Proteomes" id="UP001365846"/>
    </source>
</evidence>
<dbReference type="InterPro" id="IPR028082">
    <property type="entry name" value="Peripla_BP_I"/>
</dbReference>
<dbReference type="CDD" id="cd06325">
    <property type="entry name" value="PBP1_ABC_unchar_transporter"/>
    <property type="match status" value="1"/>
</dbReference>
<dbReference type="InterPro" id="IPR007487">
    <property type="entry name" value="ABC_transpt-TYRBP-like"/>
</dbReference>
<dbReference type="Gene3D" id="3.40.50.2300">
    <property type="match status" value="2"/>
</dbReference>
<dbReference type="PANTHER" id="PTHR35271">
    <property type="entry name" value="ABC TRANSPORTER, SUBSTRATE-BINDING LIPOPROTEIN-RELATED"/>
    <property type="match status" value="1"/>
</dbReference>
<keyword evidence="2" id="KW-1185">Reference proteome</keyword>
<dbReference type="Pfam" id="PF04392">
    <property type="entry name" value="ABC_sub_bind"/>
    <property type="match status" value="1"/>
</dbReference>
<reference evidence="1 2" key="1">
    <citation type="submission" date="2024-03" db="EMBL/GenBank/DDBJ databases">
        <title>Novel species of the genus Variovorax.</title>
        <authorList>
            <person name="Liu Q."/>
            <person name="Xin Y.-H."/>
        </authorList>
    </citation>
    <scope>NUCLEOTIDE SEQUENCE [LARGE SCALE GENOMIC DNA]</scope>
    <source>
        <strain evidence="1 2">KACC 18899</strain>
    </source>
</reference>
<dbReference type="RefSeq" id="WP_340361283.1">
    <property type="nucleotide sequence ID" value="NZ_JBBKZU010000029.1"/>
</dbReference>
<comment type="caution">
    <text evidence="1">The sequence shown here is derived from an EMBL/GenBank/DDBJ whole genome shotgun (WGS) entry which is preliminary data.</text>
</comment>
<name>A0ABU8VR80_9BURK</name>
<dbReference type="PROSITE" id="PS51318">
    <property type="entry name" value="TAT"/>
    <property type="match status" value="1"/>
</dbReference>
<gene>
    <name evidence="1" type="ORF">WKW77_33905</name>
</gene>
<proteinExistence type="predicted"/>
<evidence type="ECO:0000313" key="1">
    <source>
        <dbReference type="EMBL" id="MEJ8816088.1"/>
    </source>
</evidence>
<accession>A0ABU8VR80</accession>
<dbReference type="PANTHER" id="PTHR35271:SF1">
    <property type="entry name" value="ABC TRANSPORTER, SUBSTRATE-BINDING LIPOPROTEIN"/>
    <property type="match status" value="1"/>
</dbReference>
<dbReference type="Proteomes" id="UP001365846">
    <property type="component" value="Unassembled WGS sequence"/>
</dbReference>
<sequence>MARERIHDSVVACSRRRFICAAAAAAVVAPALGLAQLPKKVFRIGYLNLRSGPNSSDEAFIQRLRELGYEVDRNIIMEYRWADNDLARLEQQADELVRLNVDVIVTAVTPAVQAAKKATSTIPIVMAAAADPVSAGLITSLAHPGGNLTGFSFLTNDLAAKRLQLLREIVPGAARVAVLTWGAVQGSGSPSEQLVAQTVAAGQQLGFEISHVSIGDSADVSIALEAMARTRPQALIVQVSSLTYEHRGAIVDAARRMHLPDMYETRLMVEAGGLVSYGPDVDELYRGAATYVGKILRGARPDDLPVEQPTKFELVLNLEAAKSRGIAIPPTLLRRADKVIR</sequence>
<dbReference type="EMBL" id="JBBKZU010000029">
    <property type="protein sequence ID" value="MEJ8816088.1"/>
    <property type="molecule type" value="Genomic_DNA"/>
</dbReference>
<organism evidence="1 2">
    <name type="scientific">Variovorax ureilyticus</name>
    <dbReference type="NCBI Taxonomy" id="1836198"/>
    <lineage>
        <taxon>Bacteria</taxon>
        <taxon>Pseudomonadati</taxon>
        <taxon>Pseudomonadota</taxon>
        <taxon>Betaproteobacteria</taxon>
        <taxon>Burkholderiales</taxon>
        <taxon>Comamonadaceae</taxon>
        <taxon>Variovorax</taxon>
    </lineage>
</organism>
<dbReference type="InterPro" id="IPR006311">
    <property type="entry name" value="TAT_signal"/>
</dbReference>